<proteinExistence type="inferred from homology"/>
<dbReference type="CTD" id="161176"/>
<sequence length="1149" mass="128129">MTQQEQQQFRESLEAALSWIQDVQDRLKANDDTQGPRDALKVRLDETKKIYQSKHEGQMKLADAQMAAQSLLESKDEELHRSTNAKLKELRNMWEETEQSITHCHSRIEWVWLRWSEYLKAYEEFVLWLEKQRCSLDVDVEQQVGAKEKLWQADQQRVLLSDVRGKAAMLERLLEEAATLHSTTQDPSVDSQTQESLQESYNDIKYRSEERLALLQRISDEHYEYQDNVDKFQAFLLSKTKQLTQLMIQDEPKEGKHKAFKALDDSVACKEKTLKCIEVIADGVKANTSPAGAEAVQEEAEELRLGWQRLRQELSEAGEALGYSLDTPILDPHSPDSHSSRSHSQDSHSQDSHSLDSHRLDSHRLDSHSLDSHSLGSHSLGSHSLGSHSLDSHSLDSHSLGSHSQGSHSQGSHSLDTTRQGSHSLGSHSQGSHSPGSHSQGSHSQGSHSQGSHSQGSHSQGSHSQGSHSQGSHSQGSHSQGSHSLDTTRQGSHSQGSHSQGSHSQGSHSQGYHSQGSHSQGSHSQGSHSQGSHSPGSHSQGSHSQGSHSQGSHSQGSHSPGSPNLGSHSLDFHSQGSHSLGSHSLDTPNLGSPNMGSHSPDSHSSRSHNLGSHSQGSHSQGSHSLGFHSQGFHSLDTPNLGSHSQVSHSLYFHSEGSHSLSSHSLDTTNLGSPNMGSHSPDSHSQGSHSLDSPNLYSHSLDSSNLGSHSQGSHSLESSNLDSHILGSHNSQSQSQDSLNEYTDRSQQLQRDIGFLRELLKGLDDELDHPQTYSYNIEEQIVGRWRNFTDTRTKLEEQESQVENLKSQLNELFKFPVDSRFLSEKVLALDVELQSVKSRATRLCSESESRARSLLQEPLQEYANWSRDASEALETSAGISDFSQVAEPVRRMELLLRDSNDLHDRLCKLEQKDNLLESLFEPDKASDLLVELSDAIRRQELLNDQLLQEKDRLQGLILETKDFDVAYKQLDAKMAAFRKRLEAAEVPQDDIFALQSQSLEIHALQTDMKDFMAYLTALGTLVSTSEENKNRLDGLVDDWRELRGLSEVTRLEKTRTMSNHKDSLRLKLGKDFFNKTKKPWWNLEPRSFLKPRLLARVCRVALLLWFLLLALLLLASFLLPFVDESNSCSFTNNFARSFNIMLRYHGPPPT</sequence>
<keyword evidence="6" id="KW-0539">Nucleus</keyword>
<feature type="compositionally biased region" description="Low complexity" evidence="10">
    <location>
        <begin position="702"/>
        <end position="719"/>
    </location>
</feature>
<feature type="transmembrane region" description="Helical" evidence="11">
    <location>
        <begin position="1101"/>
        <end position="1121"/>
    </location>
</feature>
<dbReference type="SUPFAM" id="SSF46966">
    <property type="entry name" value="Spectrin repeat"/>
    <property type="match status" value="3"/>
</dbReference>
<dbReference type="AlphaFoldDB" id="H2M5W6"/>
<reference evidence="13" key="3">
    <citation type="submission" date="2025-09" db="UniProtKB">
        <authorList>
            <consortium name="Ensembl"/>
        </authorList>
    </citation>
    <scope>IDENTIFICATION</scope>
    <source>
        <strain evidence="13">Hd-rR</strain>
    </source>
</reference>
<protein>
    <submittedName>
        <fullName evidence="13">Spectrin repeat containing, nuclear envelope family member 3</fullName>
    </submittedName>
</protein>
<reference evidence="13" key="2">
    <citation type="submission" date="2025-08" db="UniProtKB">
        <authorList>
            <consortium name="Ensembl"/>
        </authorList>
    </citation>
    <scope>IDENTIFICATION</scope>
    <source>
        <strain evidence="13">Hd-rR</strain>
    </source>
</reference>
<dbReference type="Ensembl" id="ENSORLT00000013854.2">
    <property type="protein sequence ID" value="ENSORLP00000013853.2"/>
    <property type="gene ID" value="ENSORLG00000011043.2"/>
</dbReference>
<name>H2M5W6_ORYLA</name>
<feature type="domain" description="KASH" evidence="12">
    <location>
        <begin position="1090"/>
        <end position="1149"/>
    </location>
</feature>
<dbReference type="GeneTree" id="ENSGT00440000039367"/>
<evidence type="ECO:0000256" key="5">
    <source>
        <dbReference type="ARBA" id="ARBA00023136"/>
    </source>
</evidence>
<dbReference type="PANTHER" id="PTHR47535:SF1">
    <property type="entry name" value="NESPRIN-1"/>
    <property type="match status" value="1"/>
</dbReference>
<accession>H2M5W6</accession>
<reference evidence="13 14" key="1">
    <citation type="journal article" date="2007" name="Nature">
        <title>The medaka draft genome and insights into vertebrate genome evolution.</title>
        <authorList>
            <person name="Kasahara M."/>
            <person name="Naruse K."/>
            <person name="Sasaki S."/>
            <person name="Nakatani Y."/>
            <person name="Qu W."/>
            <person name="Ahsan B."/>
            <person name="Yamada T."/>
            <person name="Nagayasu Y."/>
            <person name="Doi K."/>
            <person name="Kasai Y."/>
            <person name="Jindo T."/>
            <person name="Kobayashi D."/>
            <person name="Shimada A."/>
            <person name="Toyoda A."/>
            <person name="Kuroki Y."/>
            <person name="Fujiyama A."/>
            <person name="Sasaki T."/>
            <person name="Shimizu A."/>
            <person name="Asakawa S."/>
            <person name="Shimizu N."/>
            <person name="Hashimoto S."/>
            <person name="Yang J."/>
            <person name="Lee Y."/>
            <person name="Matsushima K."/>
            <person name="Sugano S."/>
            <person name="Sakaizumi M."/>
            <person name="Narita T."/>
            <person name="Ohishi K."/>
            <person name="Haga S."/>
            <person name="Ohta F."/>
            <person name="Nomoto H."/>
            <person name="Nogata K."/>
            <person name="Morishita T."/>
            <person name="Endo T."/>
            <person name="Shin-I T."/>
            <person name="Takeda H."/>
            <person name="Morishita S."/>
            <person name="Kohara Y."/>
        </authorList>
    </citation>
    <scope>NUCLEOTIDE SEQUENCE [LARGE SCALE GENOMIC DNA]</scope>
    <source>
        <strain evidence="13 14">Hd-rR</strain>
    </source>
</reference>
<feature type="region of interest" description="Disordered" evidence="10">
    <location>
        <begin position="656"/>
        <end position="745"/>
    </location>
</feature>
<feature type="compositionally biased region" description="Basic and acidic residues" evidence="10">
    <location>
        <begin position="333"/>
        <end position="371"/>
    </location>
</feature>
<dbReference type="GO" id="GO:0051015">
    <property type="term" value="F:actin filament binding"/>
    <property type="evidence" value="ECO:0000318"/>
    <property type="project" value="GO_Central"/>
</dbReference>
<dbReference type="SMART" id="SM01249">
    <property type="entry name" value="KASH"/>
    <property type="match status" value="1"/>
</dbReference>
<evidence type="ECO:0000256" key="8">
    <source>
        <dbReference type="PROSITE-ProRule" id="PRU00385"/>
    </source>
</evidence>
<dbReference type="GO" id="GO:0007097">
    <property type="term" value="P:nuclear migration"/>
    <property type="evidence" value="ECO:0000318"/>
    <property type="project" value="GO_Central"/>
</dbReference>
<feature type="compositionally biased region" description="Low complexity" evidence="10">
    <location>
        <begin position="372"/>
        <end position="389"/>
    </location>
</feature>
<feature type="compositionally biased region" description="Polar residues" evidence="10">
    <location>
        <begin position="666"/>
        <end position="701"/>
    </location>
</feature>
<dbReference type="KEGG" id="ola:101171711"/>
<keyword evidence="4 11" id="KW-1133">Transmembrane helix</keyword>
<feature type="compositionally biased region" description="Polar residues" evidence="10">
    <location>
        <begin position="586"/>
        <end position="596"/>
    </location>
</feature>
<dbReference type="RefSeq" id="XP_023807155.1">
    <property type="nucleotide sequence ID" value="XM_023951387.1"/>
</dbReference>
<evidence type="ECO:0000256" key="4">
    <source>
        <dbReference type="ARBA" id="ARBA00022989"/>
    </source>
</evidence>
<dbReference type="FunCoup" id="H2M5W6">
    <property type="interactions" value="1096"/>
</dbReference>
<dbReference type="Bgee" id="ENSORLG00000011043">
    <property type="expression patterns" value="Expressed in testis and 14 other cell types or tissues"/>
</dbReference>
<dbReference type="Pfam" id="PF10541">
    <property type="entry name" value="KASH"/>
    <property type="match status" value="1"/>
</dbReference>
<dbReference type="Pfam" id="PF25803">
    <property type="entry name" value="Spectrin_SYNE1_2"/>
    <property type="match status" value="1"/>
</dbReference>
<dbReference type="GO" id="GO:0034993">
    <property type="term" value="C:meiotic nuclear membrane microtubule tethering complex"/>
    <property type="evidence" value="ECO:0000318"/>
    <property type="project" value="GO_Central"/>
</dbReference>
<organism evidence="13 14">
    <name type="scientific">Oryzias latipes</name>
    <name type="common">Japanese rice fish</name>
    <name type="synonym">Japanese killifish</name>
    <dbReference type="NCBI Taxonomy" id="8090"/>
    <lineage>
        <taxon>Eukaryota</taxon>
        <taxon>Metazoa</taxon>
        <taxon>Chordata</taxon>
        <taxon>Craniata</taxon>
        <taxon>Vertebrata</taxon>
        <taxon>Euteleostomi</taxon>
        <taxon>Actinopterygii</taxon>
        <taxon>Neopterygii</taxon>
        <taxon>Teleostei</taxon>
        <taxon>Neoteleostei</taxon>
        <taxon>Acanthomorphata</taxon>
        <taxon>Ovalentaria</taxon>
        <taxon>Atherinomorphae</taxon>
        <taxon>Beloniformes</taxon>
        <taxon>Adrianichthyidae</taxon>
        <taxon>Oryziinae</taxon>
        <taxon>Oryzias</taxon>
    </lineage>
</organism>
<evidence type="ECO:0000256" key="1">
    <source>
        <dbReference type="ARBA" id="ARBA00008619"/>
    </source>
</evidence>
<evidence type="ECO:0000313" key="13">
    <source>
        <dbReference type="Ensembl" id="ENSORLP00000013853.2"/>
    </source>
</evidence>
<evidence type="ECO:0000256" key="10">
    <source>
        <dbReference type="SAM" id="MobiDB-lite"/>
    </source>
</evidence>
<dbReference type="InParanoid" id="H2M5W6"/>
<dbReference type="OrthoDB" id="9838382at2759"/>
<gene>
    <name evidence="13" type="primary">syne3</name>
</gene>
<keyword evidence="3" id="KW-0677">Repeat</keyword>
<feature type="compositionally biased region" description="Low complexity" evidence="10">
    <location>
        <begin position="607"/>
        <end position="634"/>
    </location>
</feature>
<comment type="similarity">
    <text evidence="1">Belongs to the nesprin family.</text>
</comment>
<evidence type="ECO:0000256" key="3">
    <source>
        <dbReference type="ARBA" id="ARBA00022737"/>
    </source>
</evidence>
<feature type="topological domain" description="Cytoplasmic" evidence="8">
    <location>
        <begin position="1"/>
        <end position="1098"/>
    </location>
</feature>
<dbReference type="eggNOG" id="KOG0516">
    <property type="taxonomic scope" value="Eukaryota"/>
</dbReference>
<dbReference type="HOGENOM" id="CLU_503046_0_0_1"/>
<dbReference type="PANTHER" id="PTHR47535">
    <property type="entry name" value="MUSCLE-SPECIFIC PROTEIN 300 KDA, ISOFORM G"/>
    <property type="match status" value="1"/>
</dbReference>
<evidence type="ECO:0000256" key="6">
    <source>
        <dbReference type="ARBA" id="ARBA00023242"/>
    </source>
</evidence>
<dbReference type="InterPro" id="IPR052403">
    <property type="entry name" value="LINC-complex_assoc"/>
</dbReference>
<evidence type="ECO:0000259" key="12">
    <source>
        <dbReference type="PROSITE" id="PS51049"/>
    </source>
</evidence>
<dbReference type="PROSITE" id="PS51049">
    <property type="entry name" value="KASH"/>
    <property type="match status" value="1"/>
</dbReference>
<dbReference type="Proteomes" id="UP000001038">
    <property type="component" value="Chromosome 22"/>
</dbReference>
<feature type="region of interest" description="Disordered" evidence="10">
    <location>
        <begin position="324"/>
        <end position="642"/>
    </location>
</feature>
<dbReference type="Gene3D" id="1.20.58.60">
    <property type="match status" value="3"/>
</dbReference>
<dbReference type="InterPro" id="IPR057932">
    <property type="entry name" value="Spectrin_SYNE1_3"/>
</dbReference>
<evidence type="ECO:0000313" key="14">
    <source>
        <dbReference type="Proteomes" id="UP000001038"/>
    </source>
</evidence>
<keyword evidence="5 8" id="KW-0472">Membrane</keyword>
<dbReference type="GO" id="GO:0005640">
    <property type="term" value="C:nuclear outer membrane"/>
    <property type="evidence" value="ECO:0000318"/>
    <property type="project" value="GO_Central"/>
</dbReference>
<feature type="compositionally biased region" description="Low complexity" evidence="10">
    <location>
        <begin position="397"/>
        <end position="562"/>
    </location>
</feature>
<feature type="topological domain" description="Perinuclear space" evidence="8">
    <location>
        <begin position="1120"/>
        <end position="1149"/>
    </location>
</feature>
<evidence type="ECO:0000256" key="7">
    <source>
        <dbReference type="ARBA" id="ARBA00046312"/>
    </source>
</evidence>
<keyword evidence="9" id="KW-0175">Coiled coil</keyword>
<dbReference type="GeneID" id="101171711"/>
<keyword evidence="2 8" id="KW-0812">Transmembrane</keyword>
<feature type="compositionally biased region" description="Polar residues" evidence="10">
    <location>
        <begin position="727"/>
        <end position="745"/>
    </location>
</feature>
<feature type="compositionally biased region" description="Low complexity" evidence="10">
    <location>
        <begin position="573"/>
        <end position="585"/>
    </location>
</feature>
<feature type="coiled-coil region" evidence="9">
    <location>
        <begin position="928"/>
        <end position="955"/>
    </location>
</feature>
<evidence type="ECO:0000256" key="9">
    <source>
        <dbReference type="SAM" id="Coils"/>
    </source>
</evidence>
<evidence type="ECO:0000256" key="2">
    <source>
        <dbReference type="ARBA" id="ARBA00022692"/>
    </source>
</evidence>
<dbReference type="RefSeq" id="XP_023807156.1">
    <property type="nucleotide sequence ID" value="XM_023951388.1"/>
</dbReference>
<evidence type="ECO:0000256" key="11">
    <source>
        <dbReference type="SAM" id="Phobius"/>
    </source>
</evidence>
<comment type="subcellular location">
    <subcellularLocation>
        <location evidence="7">Nucleus outer membrane</location>
        <topology evidence="7">Single-pass type IV membrane protein</topology>
    </subcellularLocation>
</comment>
<keyword evidence="14" id="KW-1185">Reference proteome</keyword>
<dbReference type="InterPro" id="IPR012315">
    <property type="entry name" value="KASH"/>
</dbReference>
<dbReference type="GO" id="GO:0005737">
    <property type="term" value="C:cytoplasm"/>
    <property type="evidence" value="ECO:0000318"/>
    <property type="project" value="GO_Central"/>
</dbReference>
<dbReference type="STRING" id="8090.ENSORLP00000013853"/>